<evidence type="ECO:0000313" key="3">
    <source>
        <dbReference type="Proteomes" id="UP000253083"/>
    </source>
</evidence>
<dbReference type="InParanoid" id="A0A395JT88"/>
<feature type="domain" description="Hemerythrin-like" evidence="1">
    <location>
        <begin position="3"/>
        <end position="119"/>
    </location>
</feature>
<gene>
    <name evidence="2" type="ORF">DFR28_101162</name>
</gene>
<sequence length="146" mass="17122">MNIFEKLREDHAHQRKIMEALIDTSGDTKTRARLFSELKNNMANHADGEERYFYTPLIAIDLTQEKARHSIAEHHEMDELVEAIEDTELSSPSWLATCKKLKHQLFHHLDEEEKEIFPVAGKVLSDNDKKQLAEQYKLFMDQRDSQ</sequence>
<organism evidence="2 3">
    <name type="scientific">Arenicella xantha</name>
    <dbReference type="NCBI Taxonomy" id="644221"/>
    <lineage>
        <taxon>Bacteria</taxon>
        <taxon>Pseudomonadati</taxon>
        <taxon>Pseudomonadota</taxon>
        <taxon>Gammaproteobacteria</taxon>
        <taxon>Arenicellales</taxon>
        <taxon>Arenicellaceae</taxon>
        <taxon>Arenicella</taxon>
    </lineage>
</organism>
<dbReference type="Proteomes" id="UP000253083">
    <property type="component" value="Unassembled WGS sequence"/>
</dbReference>
<dbReference type="RefSeq" id="WP_113952400.1">
    <property type="nucleotide sequence ID" value="NZ_QNRT01000001.1"/>
</dbReference>
<comment type="caution">
    <text evidence="2">The sequence shown here is derived from an EMBL/GenBank/DDBJ whole genome shotgun (WGS) entry which is preliminary data.</text>
</comment>
<dbReference type="OrthoDB" id="5523420at2"/>
<dbReference type="AlphaFoldDB" id="A0A395JT88"/>
<evidence type="ECO:0000259" key="1">
    <source>
        <dbReference type="Pfam" id="PF01814"/>
    </source>
</evidence>
<reference evidence="2 3" key="1">
    <citation type="submission" date="2018-06" db="EMBL/GenBank/DDBJ databases">
        <title>Genomic Encyclopedia of Type Strains, Phase IV (KMG-IV): sequencing the most valuable type-strain genomes for metagenomic binning, comparative biology and taxonomic classification.</title>
        <authorList>
            <person name="Goeker M."/>
        </authorList>
    </citation>
    <scope>NUCLEOTIDE SEQUENCE [LARGE SCALE GENOMIC DNA]</scope>
    <source>
        <strain evidence="2 3">DSM 24032</strain>
    </source>
</reference>
<dbReference type="PANTHER" id="PTHR35585">
    <property type="entry name" value="HHE DOMAIN PROTEIN (AFU_ORTHOLOGUE AFUA_4G00730)"/>
    <property type="match status" value="1"/>
</dbReference>
<dbReference type="PANTHER" id="PTHR35585:SF1">
    <property type="entry name" value="HHE DOMAIN PROTEIN (AFU_ORTHOLOGUE AFUA_4G00730)"/>
    <property type="match status" value="1"/>
</dbReference>
<dbReference type="InterPro" id="IPR012312">
    <property type="entry name" value="Hemerythrin-like"/>
</dbReference>
<dbReference type="EMBL" id="QNRT01000001">
    <property type="protein sequence ID" value="RBP52778.1"/>
    <property type="molecule type" value="Genomic_DNA"/>
</dbReference>
<dbReference type="Pfam" id="PF01814">
    <property type="entry name" value="Hemerythrin"/>
    <property type="match status" value="1"/>
</dbReference>
<name>A0A395JT88_9GAMM</name>
<proteinExistence type="predicted"/>
<keyword evidence="3" id="KW-1185">Reference proteome</keyword>
<dbReference type="Gene3D" id="1.20.120.520">
    <property type="entry name" value="nmb1532 protein domain like"/>
    <property type="match status" value="1"/>
</dbReference>
<accession>A0A395JT88</accession>
<protein>
    <submittedName>
        <fullName evidence="2">Hemerythrin HHE cation binding domain-containing protein</fullName>
    </submittedName>
</protein>
<evidence type="ECO:0000313" key="2">
    <source>
        <dbReference type="EMBL" id="RBP52778.1"/>
    </source>
</evidence>